<accession>A0A1B0D872</accession>
<evidence type="ECO:0000256" key="6">
    <source>
        <dbReference type="ARBA" id="ARBA00023180"/>
    </source>
</evidence>
<reference evidence="9" key="1">
    <citation type="submission" date="2022-08" db="UniProtKB">
        <authorList>
            <consortium name="EnsemblMetazoa"/>
        </authorList>
    </citation>
    <scope>IDENTIFICATION</scope>
    <source>
        <strain evidence="9">Israel</strain>
    </source>
</reference>
<evidence type="ECO:0000256" key="4">
    <source>
        <dbReference type="ARBA" id="ARBA00022801"/>
    </source>
</evidence>
<evidence type="ECO:0000256" key="3">
    <source>
        <dbReference type="ARBA" id="ARBA00022487"/>
    </source>
</evidence>
<protein>
    <recommendedName>
        <fullName evidence="7">Carboxylic ester hydrolase</fullName>
        <ecNumber evidence="7">3.1.1.-</ecNumber>
    </recommendedName>
</protein>
<dbReference type="EnsemblMetazoa" id="PPAI003745-RA">
    <property type="protein sequence ID" value="PPAI003745-PA"/>
    <property type="gene ID" value="PPAI003745"/>
</dbReference>
<keyword evidence="3" id="KW-0719">Serine esterase</keyword>
<dbReference type="VEuPathDB" id="VectorBase:PPAPM1_007391"/>
<dbReference type="PROSITE" id="PS00122">
    <property type="entry name" value="CARBOXYLESTERASE_B_1"/>
    <property type="match status" value="1"/>
</dbReference>
<dbReference type="PROSITE" id="PS01173">
    <property type="entry name" value="LIPASE_GDXG_HIS"/>
    <property type="match status" value="1"/>
</dbReference>
<comment type="similarity">
    <text evidence="1 7">Belongs to the type-B carboxylesterase/lipase family.</text>
</comment>
<dbReference type="EC" id="3.1.1.-" evidence="7"/>
<dbReference type="InterPro" id="IPR019826">
    <property type="entry name" value="Carboxylesterase_B_AS"/>
</dbReference>
<organism evidence="9 10">
    <name type="scientific">Phlebotomus papatasi</name>
    <name type="common">Sandfly</name>
    <dbReference type="NCBI Taxonomy" id="29031"/>
    <lineage>
        <taxon>Eukaryota</taxon>
        <taxon>Metazoa</taxon>
        <taxon>Ecdysozoa</taxon>
        <taxon>Arthropoda</taxon>
        <taxon>Hexapoda</taxon>
        <taxon>Insecta</taxon>
        <taxon>Pterygota</taxon>
        <taxon>Neoptera</taxon>
        <taxon>Endopterygota</taxon>
        <taxon>Diptera</taxon>
        <taxon>Nematocera</taxon>
        <taxon>Psychodoidea</taxon>
        <taxon>Psychodidae</taxon>
        <taxon>Phlebotomus</taxon>
        <taxon>Phlebotomus</taxon>
    </lineage>
</organism>
<evidence type="ECO:0000256" key="7">
    <source>
        <dbReference type="RuleBase" id="RU361235"/>
    </source>
</evidence>
<evidence type="ECO:0000313" key="10">
    <source>
        <dbReference type="Proteomes" id="UP000092462"/>
    </source>
</evidence>
<comment type="similarity">
    <text evidence="2">Belongs to the 'GDXG' lipolytic enzyme family.</text>
</comment>
<keyword evidence="6" id="KW-0325">Glycoprotein</keyword>
<dbReference type="VEuPathDB" id="VectorBase:PPAI003745"/>
<dbReference type="InterPro" id="IPR029058">
    <property type="entry name" value="AB_hydrolase_fold"/>
</dbReference>
<evidence type="ECO:0000313" key="9">
    <source>
        <dbReference type="EnsemblMetazoa" id="PPAI003745-PA"/>
    </source>
</evidence>
<dbReference type="InterPro" id="IPR002018">
    <property type="entry name" value="CarbesteraseB"/>
</dbReference>
<keyword evidence="7" id="KW-0732">Signal</keyword>
<dbReference type="EMBL" id="AJVK01027243">
    <property type="status" value="NOT_ANNOTATED_CDS"/>
    <property type="molecule type" value="Genomic_DNA"/>
</dbReference>
<proteinExistence type="inferred from homology"/>
<dbReference type="PANTHER" id="PTHR43142:SF1">
    <property type="entry name" value="CARBOXYLIC ESTER HYDROLASE"/>
    <property type="match status" value="1"/>
</dbReference>
<name>A0A1B0D872_PHLPP</name>
<dbReference type="Proteomes" id="UP000092462">
    <property type="component" value="Unassembled WGS sequence"/>
</dbReference>
<feature type="signal peptide" evidence="7">
    <location>
        <begin position="1"/>
        <end position="17"/>
    </location>
</feature>
<dbReference type="AlphaFoldDB" id="A0A1B0D872"/>
<dbReference type="InterPro" id="IPR002168">
    <property type="entry name" value="Lipase_GDXG_HIS_AS"/>
</dbReference>
<dbReference type="Gene3D" id="3.40.50.1820">
    <property type="entry name" value="alpha/beta hydrolase"/>
    <property type="match status" value="1"/>
</dbReference>
<evidence type="ECO:0000256" key="5">
    <source>
        <dbReference type="ARBA" id="ARBA00023157"/>
    </source>
</evidence>
<evidence type="ECO:0000256" key="1">
    <source>
        <dbReference type="ARBA" id="ARBA00005964"/>
    </source>
</evidence>
<dbReference type="SUPFAM" id="SSF53474">
    <property type="entry name" value="alpha/beta-Hydrolases"/>
    <property type="match status" value="1"/>
</dbReference>
<keyword evidence="5" id="KW-1015">Disulfide bond</keyword>
<dbReference type="Pfam" id="PF00135">
    <property type="entry name" value="COesterase"/>
    <property type="match status" value="1"/>
</dbReference>
<dbReference type="PANTHER" id="PTHR43142">
    <property type="entry name" value="CARBOXYLIC ESTER HYDROLASE"/>
    <property type="match status" value="1"/>
</dbReference>
<keyword evidence="4 7" id="KW-0378">Hydrolase</keyword>
<evidence type="ECO:0000256" key="2">
    <source>
        <dbReference type="ARBA" id="ARBA00010515"/>
    </source>
</evidence>
<evidence type="ECO:0000259" key="8">
    <source>
        <dbReference type="Pfam" id="PF00135"/>
    </source>
</evidence>
<dbReference type="GO" id="GO:0052689">
    <property type="term" value="F:carboxylic ester hydrolase activity"/>
    <property type="evidence" value="ECO:0007669"/>
    <property type="project" value="UniProtKB-KW"/>
</dbReference>
<keyword evidence="10" id="KW-1185">Reference proteome</keyword>
<sequence length="556" mass="63093">MNLVLSAVFILSGSVLAVEQLQDPVATTTNGPIRGEKVPEYYVFKGIQYAESPIGDKRFEPVGLFREKWTDVKNATEFVTPCLQWRGGFDKPRGVEDCLFLNVYTSQINEEANLPVFVHFHGGGFTYGSGTFFSPERMLHLYQLVFVTVNYRLGPLGFLSTDDEVVPGNMGLKDQAVALQWVKENIRRFGGNPDSVTLSGFSAGAASVHLHYLSPHSRGLFHRGISHSGCAMNSWVFPENPRDKAQFLANHVGCESKDTRKMVECLKKKPAEDIVNVIPAYYKWVVFPLIPYGPVIEKRSDKPFLAAHPETIYRTRKEAQLPWIAAYTDKDGIFPAIETLMDPKYFPEVLNRWEELGPILLDFHETVAPEDFSDTMQRILRFYVGDREMSFDDLAQIMTDRLFSSDISRCIRFHSEKSPTYLYEFGVPPEFGVVQLYLGRNAKLNGSCHGDDVFTLLRNKFDPRDDQTPEEKEMARLLTDMYISFAEDSHPKLGNVEFGDVHSQGYLSFLNISSLSNISMEKALNIGQENFWRSLPIDEFDIKDPETPPLNQKGEL</sequence>
<feature type="chain" id="PRO_5036529437" description="Carboxylic ester hydrolase" evidence="7">
    <location>
        <begin position="18"/>
        <end position="556"/>
    </location>
</feature>
<feature type="domain" description="Carboxylesterase type B" evidence="8">
    <location>
        <begin position="22"/>
        <end position="532"/>
    </location>
</feature>